<proteinExistence type="predicted"/>
<dbReference type="EMBL" id="LN681231">
    <property type="protein sequence ID" value="CEK28335.1"/>
    <property type="molecule type" value="Genomic_DNA"/>
</dbReference>
<protein>
    <submittedName>
        <fullName evidence="2">Uncharacterized protein conserved in bacteria</fullName>
    </submittedName>
</protein>
<name>A0A0A5FHM8_YERRU</name>
<dbReference type="RefSeq" id="WP_038251510.1">
    <property type="nucleotide sequence ID" value="NZ_CABIHT010000010.1"/>
</dbReference>
<dbReference type="GeneID" id="66880231"/>
<dbReference type="OrthoDB" id="114489at2"/>
<dbReference type="Proteomes" id="UP000255169">
    <property type="component" value="Unassembled WGS sequence"/>
</dbReference>
<dbReference type="AlphaFoldDB" id="A0A0A5FHM8"/>
<dbReference type="EMBL" id="UHJG01000001">
    <property type="protein sequence ID" value="SUQ01743.1"/>
    <property type="molecule type" value="Genomic_DNA"/>
</dbReference>
<gene>
    <name evidence="1" type="ORF">CSF007_13015</name>
    <name evidence="2" type="ORF">NCTC10476_03118</name>
</gene>
<reference evidence="2 3" key="2">
    <citation type="submission" date="2018-06" db="EMBL/GenBank/DDBJ databases">
        <authorList>
            <consortium name="Pathogen Informatics"/>
            <person name="Doyle S."/>
        </authorList>
    </citation>
    <scope>NUCLEOTIDE SEQUENCE [LARGE SCALE GENOMIC DNA]</scope>
    <source>
        <strain evidence="2 3">NCTC10476</strain>
    </source>
</reference>
<evidence type="ECO:0000313" key="2">
    <source>
        <dbReference type="EMBL" id="SUQ01743.1"/>
    </source>
</evidence>
<evidence type="ECO:0000313" key="3">
    <source>
        <dbReference type="Proteomes" id="UP000255169"/>
    </source>
</evidence>
<keyword evidence="3" id="KW-1185">Reference proteome</keyword>
<accession>A0A0A5FHM8</accession>
<evidence type="ECO:0000313" key="1">
    <source>
        <dbReference type="EMBL" id="CEK28335.1"/>
    </source>
</evidence>
<sequence length="235" mass="26832">MINSEIQLDMLQRVAEALGSDLREKMTFVGGCTTSLLVTDEFTREQIRHTDDVDLIMHVMSYTNYSALQQELQAHGFKIEVPDDDGAPICAMKLGDLRVDFMPDDESVLGFTNRWYRKAMETSTYFNLAPELSINLISPVYFIATKLEAYNGRGRGDPLESRDIEDILNLVDGRSELVNEISTAENDLKIYISQQIEALLKLNDFDYAIQSHTYGDKAREDEIYERLEKIIEIGK</sequence>
<reference evidence="1" key="1">
    <citation type="journal article" date="2015" name="Genome Announc.">
        <title>Complete Genome Sequence of Yersinia ruckeri Strain CSF007-82, Etiologic Agent of Red Mouth Disease in Salmonid Fish.</title>
        <authorList>
            <person name="Nelson M.C."/>
            <person name="LaPatra S.E."/>
            <person name="Welch T.J."/>
            <person name="Graf J."/>
        </authorList>
    </citation>
    <scope>NUCLEOTIDE SEQUENCE</scope>
    <source>
        <strain evidence="1">CSF007-82</strain>
    </source>
</reference>
<organism evidence="1">
    <name type="scientific">Yersinia ruckeri</name>
    <dbReference type="NCBI Taxonomy" id="29486"/>
    <lineage>
        <taxon>Bacteria</taxon>
        <taxon>Pseudomonadati</taxon>
        <taxon>Pseudomonadota</taxon>
        <taxon>Gammaproteobacteria</taxon>
        <taxon>Enterobacterales</taxon>
        <taxon>Yersiniaceae</taxon>
        <taxon>Yersinia</taxon>
    </lineage>
</organism>